<reference evidence="2 3" key="1">
    <citation type="submission" date="2018-11" db="EMBL/GenBank/DDBJ databases">
        <title>Rufibacter latericius sp. nov., isolated from water in Baiyang Lake.</title>
        <authorList>
            <person name="Yang Y."/>
        </authorList>
    </citation>
    <scope>NUCLEOTIDE SEQUENCE [LARGE SCALE GENOMIC DNA]</scope>
    <source>
        <strain evidence="2 3">MCC P1</strain>
    </source>
</reference>
<organism evidence="2 3">
    <name type="scientific">Rufibacter immobilis</name>
    <dbReference type="NCBI Taxonomy" id="1348778"/>
    <lineage>
        <taxon>Bacteria</taxon>
        <taxon>Pseudomonadati</taxon>
        <taxon>Bacteroidota</taxon>
        <taxon>Cytophagia</taxon>
        <taxon>Cytophagales</taxon>
        <taxon>Hymenobacteraceae</taxon>
        <taxon>Rufibacter</taxon>
    </lineage>
</organism>
<dbReference type="RefSeq" id="WP_123131736.1">
    <property type="nucleotide sequence ID" value="NZ_JBHMAD010000006.1"/>
</dbReference>
<name>A0A3M9N3X0_9BACT</name>
<dbReference type="EMBL" id="RJJE01000002">
    <property type="protein sequence ID" value="RNI32436.1"/>
    <property type="molecule type" value="Genomic_DNA"/>
</dbReference>
<evidence type="ECO:0000313" key="3">
    <source>
        <dbReference type="Proteomes" id="UP000271010"/>
    </source>
</evidence>
<dbReference type="Proteomes" id="UP000271010">
    <property type="component" value="Unassembled WGS sequence"/>
</dbReference>
<gene>
    <name evidence="2" type="ORF">EFA69_03690</name>
</gene>
<evidence type="ECO:0000256" key="1">
    <source>
        <dbReference type="SAM" id="MobiDB-lite"/>
    </source>
</evidence>
<sequence>MRNSALENAPVPEITHFTRGTQANPAIPAQATAAFAPILPYSPDQLEPLLLLKLRHLKQKPFRDSFPEKSP</sequence>
<dbReference type="AlphaFoldDB" id="A0A3M9N3X0"/>
<keyword evidence="3" id="KW-1185">Reference proteome</keyword>
<proteinExistence type="predicted"/>
<comment type="caution">
    <text evidence="2">The sequence shown here is derived from an EMBL/GenBank/DDBJ whole genome shotgun (WGS) entry which is preliminary data.</text>
</comment>
<protein>
    <submittedName>
        <fullName evidence="2">Uncharacterized protein</fullName>
    </submittedName>
</protein>
<feature type="region of interest" description="Disordered" evidence="1">
    <location>
        <begin position="1"/>
        <end position="23"/>
    </location>
</feature>
<evidence type="ECO:0000313" key="2">
    <source>
        <dbReference type="EMBL" id="RNI32436.1"/>
    </source>
</evidence>
<accession>A0A3M9N3X0</accession>